<proteinExistence type="predicted"/>
<dbReference type="RefSeq" id="WP_090668112.1">
    <property type="nucleotide sequence ID" value="NZ_FMTT01000005.1"/>
</dbReference>
<dbReference type="STRING" id="624147.SAMN04487970_1005182"/>
<evidence type="ECO:0000313" key="2">
    <source>
        <dbReference type="EMBL" id="SCW40191.1"/>
    </source>
</evidence>
<dbReference type="Gene3D" id="3.90.105.50">
    <property type="match status" value="1"/>
</dbReference>
<evidence type="ECO:0000259" key="1">
    <source>
        <dbReference type="Pfam" id="PF12728"/>
    </source>
</evidence>
<evidence type="ECO:0000313" key="3">
    <source>
        <dbReference type="Proteomes" id="UP000198601"/>
    </source>
</evidence>
<accession>A0A1G4Q6V7</accession>
<dbReference type="Proteomes" id="UP000198601">
    <property type="component" value="Unassembled WGS sequence"/>
</dbReference>
<dbReference type="OrthoDB" id="2639482at2"/>
<dbReference type="NCBIfam" id="TIGR01764">
    <property type="entry name" value="excise"/>
    <property type="match status" value="1"/>
</dbReference>
<feature type="domain" description="Helix-turn-helix" evidence="1">
    <location>
        <begin position="40"/>
        <end position="94"/>
    </location>
</feature>
<dbReference type="InterPro" id="IPR041657">
    <property type="entry name" value="HTH_17"/>
</dbReference>
<dbReference type="AlphaFoldDB" id="A0A1G4Q6V7"/>
<dbReference type="GO" id="GO:0003677">
    <property type="term" value="F:DNA binding"/>
    <property type="evidence" value="ECO:0007669"/>
    <property type="project" value="InterPro"/>
</dbReference>
<keyword evidence="3" id="KW-1185">Reference proteome</keyword>
<reference evidence="3" key="1">
    <citation type="submission" date="2016-10" db="EMBL/GenBank/DDBJ databases">
        <authorList>
            <person name="Varghese N."/>
            <person name="Submissions S."/>
        </authorList>
    </citation>
    <scope>NUCLEOTIDE SEQUENCE [LARGE SCALE GENOMIC DNA]</scope>
    <source>
        <strain evidence="3">CGMCC 1.8946</strain>
    </source>
</reference>
<gene>
    <name evidence="2" type="ORF">SAMN04487970_1005182</name>
</gene>
<dbReference type="InterPro" id="IPR010093">
    <property type="entry name" value="SinI_DNA-bd"/>
</dbReference>
<dbReference type="Pfam" id="PF12728">
    <property type="entry name" value="HTH_17"/>
    <property type="match status" value="1"/>
</dbReference>
<name>A0A1G4Q6V7_9BACL</name>
<organism evidence="2 3">
    <name type="scientific">Paenibacillus tianmuensis</name>
    <dbReference type="NCBI Taxonomy" id="624147"/>
    <lineage>
        <taxon>Bacteria</taxon>
        <taxon>Bacillati</taxon>
        <taxon>Bacillota</taxon>
        <taxon>Bacilli</taxon>
        <taxon>Bacillales</taxon>
        <taxon>Paenibacillaceae</taxon>
        <taxon>Paenibacillus</taxon>
    </lineage>
</organism>
<dbReference type="SUPFAM" id="SSF46955">
    <property type="entry name" value="Putative DNA-binding domain"/>
    <property type="match status" value="1"/>
</dbReference>
<dbReference type="EMBL" id="FMTT01000005">
    <property type="protein sequence ID" value="SCW40191.1"/>
    <property type="molecule type" value="Genomic_DNA"/>
</dbReference>
<dbReference type="InterPro" id="IPR038148">
    <property type="entry name" value="Tn1545/Tn916_Xis"/>
</dbReference>
<dbReference type="InterPro" id="IPR009061">
    <property type="entry name" value="DNA-bd_dom_put_sf"/>
</dbReference>
<protein>
    <submittedName>
        <fullName evidence="2">DNA binding domain-containing protein, excisionase family</fullName>
    </submittedName>
</protein>
<sequence length="110" mass="12916">MPADKTMSDHFLESIKQQLFEMVLNDLRPTIAKEIYQRRLTVPEASKYTGISEDTIYTLCREKKIPHYRAGAANSKKPKIFFRIESLDKWMEQQERENCPSLYEEEVNAG</sequence>